<proteinExistence type="predicted"/>
<dbReference type="EMBL" id="MU865915">
    <property type="protein sequence ID" value="KAK4455197.1"/>
    <property type="molecule type" value="Genomic_DNA"/>
</dbReference>
<sequence>MVVVDTSAAGLERRQARLWKRVFHDWDTDCRIPEPGKAPWREPLPIIKRPHPGMSMEQMRARAMAHWNRGEVQRVSQRNIELVVYWARRRLVKDIRNYMVVANPRIFRRADWLEIPGSEKLAQLILLEDSDKFVSQAGRATQETIADLPHVDI</sequence>
<evidence type="ECO:0000313" key="1">
    <source>
        <dbReference type="EMBL" id="KAK4455197.1"/>
    </source>
</evidence>
<keyword evidence="2" id="KW-1185">Reference proteome</keyword>
<organism evidence="1 2">
    <name type="scientific">Podospora aff. communis PSN243</name>
    <dbReference type="NCBI Taxonomy" id="3040156"/>
    <lineage>
        <taxon>Eukaryota</taxon>
        <taxon>Fungi</taxon>
        <taxon>Dikarya</taxon>
        <taxon>Ascomycota</taxon>
        <taxon>Pezizomycotina</taxon>
        <taxon>Sordariomycetes</taxon>
        <taxon>Sordariomycetidae</taxon>
        <taxon>Sordariales</taxon>
        <taxon>Podosporaceae</taxon>
        <taxon>Podospora</taxon>
    </lineage>
</organism>
<accession>A0AAV9H657</accession>
<name>A0AAV9H657_9PEZI</name>
<comment type="caution">
    <text evidence="1">The sequence shown here is derived from an EMBL/GenBank/DDBJ whole genome shotgun (WGS) entry which is preliminary data.</text>
</comment>
<protein>
    <submittedName>
        <fullName evidence="1">Uncharacterized protein</fullName>
    </submittedName>
</protein>
<gene>
    <name evidence="1" type="ORF">QBC34DRAFT_374968</name>
</gene>
<evidence type="ECO:0000313" key="2">
    <source>
        <dbReference type="Proteomes" id="UP001321760"/>
    </source>
</evidence>
<dbReference type="Proteomes" id="UP001321760">
    <property type="component" value="Unassembled WGS sequence"/>
</dbReference>
<dbReference type="AlphaFoldDB" id="A0AAV9H657"/>
<reference evidence="1" key="1">
    <citation type="journal article" date="2023" name="Mol. Phylogenet. Evol.">
        <title>Genome-scale phylogeny and comparative genomics of the fungal order Sordariales.</title>
        <authorList>
            <person name="Hensen N."/>
            <person name="Bonometti L."/>
            <person name="Westerberg I."/>
            <person name="Brannstrom I.O."/>
            <person name="Guillou S."/>
            <person name="Cros-Aarteil S."/>
            <person name="Calhoun S."/>
            <person name="Haridas S."/>
            <person name="Kuo A."/>
            <person name="Mondo S."/>
            <person name="Pangilinan J."/>
            <person name="Riley R."/>
            <person name="LaButti K."/>
            <person name="Andreopoulos B."/>
            <person name="Lipzen A."/>
            <person name="Chen C."/>
            <person name="Yan M."/>
            <person name="Daum C."/>
            <person name="Ng V."/>
            <person name="Clum A."/>
            <person name="Steindorff A."/>
            <person name="Ohm R.A."/>
            <person name="Martin F."/>
            <person name="Silar P."/>
            <person name="Natvig D.O."/>
            <person name="Lalanne C."/>
            <person name="Gautier V."/>
            <person name="Ament-Velasquez S.L."/>
            <person name="Kruys A."/>
            <person name="Hutchinson M.I."/>
            <person name="Powell A.J."/>
            <person name="Barry K."/>
            <person name="Miller A.N."/>
            <person name="Grigoriev I.V."/>
            <person name="Debuchy R."/>
            <person name="Gladieux P."/>
            <person name="Hiltunen Thoren M."/>
            <person name="Johannesson H."/>
        </authorList>
    </citation>
    <scope>NUCLEOTIDE SEQUENCE</scope>
    <source>
        <strain evidence="1">PSN243</strain>
    </source>
</reference>
<reference evidence="1" key="2">
    <citation type="submission" date="2023-05" db="EMBL/GenBank/DDBJ databases">
        <authorList>
            <consortium name="Lawrence Berkeley National Laboratory"/>
            <person name="Steindorff A."/>
            <person name="Hensen N."/>
            <person name="Bonometti L."/>
            <person name="Westerberg I."/>
            <person name="Brannstrom I.O."/>
            <person name="Guillou S."/>
            <person name="Cros-Aarteil S."/>
            <person name="Calhoun S."/>
            <person name="Haridas S."/>
            <person name="Kuo A."/>
            <person name="Mondo S."/>
            <person name="Pangilinan J."/>
            <person name="Riley R."/>
            <person name="Labutti K."/>
            <person name="Andreopoulos B."/>
            <person name="Lipzen A."/>
            <person name="Chen C."/>
            <person name="Yanf M."/>
            <person name="Daum C."/>
            <person name="Ng V."/>
            <person name="Clum A."/>
            <person name="Ohm R."/>
            <person name="Martin F."/>
            <person name="Silar P."/>
            <person name="Natvig D."/>
            <person name="Lalanne C."/>
            <person name="Gautier V."/>
            <person name="Ament-Velasquez S.L."/>
            <person name="Kruys A."/>
            <person name="Hutchinson M.I."/>
            <person name="Powell A.J."/>
            <person name="Barry K."/>
            <person name="Miller A.N."/>
            <person name="Grigoriev I.V."/>
            <person name="Debuchy R."/>
            <person name="Gladieux P."/>
            <person name="Thoren M.H."/>
            <person name="Johannesson H."/>
        </authorList>
    </citation>
    <scope>NUCLEOTIDE SEQUENCE</scope>
    <source>
        <strain evidence="1">PSN243</strain>
    </source>
</reference>